<feature type="compositionally biased region" description="Acidic residues" evidence="1">
    <location>
        <begin position="564"/>
        <end position="584"/>
    </location>
</feature>
<dbReference type="AlphaFoldDB" id="A0A835XX66"/>
<feature type="region of interest" description="Disordered" evidence="1">
    <location>
        <begin position="106"/>
        <end position="158"/>
    </location>
</feature>
<feature type="compositionally biased region" description="Pro residues" evidence="1">
    <location>
        <begin position="458"/>
        <end position="478"/>
    </location>
</feature>
<gene>
    <name evidence="2" type="ORF">HYH03_009821</name>
</gene>
<feature type="compositionally biased region" description="Gly residues" evidence="1">
    <location>
        <begin position="421"/>
        <end position="431"/>
    </location>
</feature>
<comment type="caution">
    <text evidence="2">The sequence shown here is derived from an EMBL/GenBank/DDBJ whole genome shotgun (WGS) entry which is preliminary data.</text>
</comment>
<evidence type="ECO:0000313" key="2">
    <source>
        <dbReference type="EMBL" id="KAG2491868.1"/>
    </source>
</evidence>
<dbReference type="PANTHER" id="PTHR31323">
    <property type="entry name" value="MECHANOSENSITIVE ION CHANNEL PROTEIN MSY2"/>
    <property type="match status" value="1"/>
</dbReference>
<feature type="region of interest" description="Disordered" evidence="1">
    <location>
        <begin position="394"/>
        <end position="438"/>
    </location>
</feature>
<feature type="compositionally biased region" description="Gly residues" evidence="1">
    <location>
        <begin position="535"/>
        <end position="544"/>
    </location>
</feature>
<accession>A0A835XX66</accession>
<evidence type="ECO:0000313" key="3">
    <source>
        <dbReference type="Proteomes" id="UP000612055"/>
    </source>
</evidence>
<feature type="compositionally biased region" description="Gly residues" evidence="1">
    <location>
        <begin position="134"/>
        <end position="152"/>
    </location>
</feature>
<sequence>MMCHAGDILVFSDTIPDARPVLQGGCKTPIILQVTNRFDYGIREDDRASYYALMREVAQRPGVWWVANNPYEALHMEQRNVTLPPDRFHVFRPVGVCLLPPAGASPGGNATDPVADPAAGSGIGNTGSSSSGGDATGGSSSSGGSGSSGAGPEGNSTAATAAGSEAAAAGLGWYGEANAGRLAALAASKVAILMPSGAKSLERAFIGPWLHTHNLSAHVQQLGYHYGGPTVLSRYRGVITVPYQTSVMKLYEGLAVGAVFIMPSPLLFSKLLARLGPSYMHFCCRDLLTSQPNDWTKYMDWYSKDYAAAHILYESYEHLRSIILDVEGTAKLVEEKGRIGMAIMARTRAHTLDGFTSLFATVRSAACAADAARAEEHAAAVARRRSEWAARVAAAEAAMPSAPTAPPPRSPGSSSSSGSGASSGSGSGSGSGASVASSSSPAAAAAGSVAAAGVTAAAPPPPPRSPSRPPPPPEPPSRPLEGDALAGETLWMAEALERDRAVAVGSATAMDRIRANAAFEEARGGAEGVAERAGQGAGEGGEGLGEGDEDGDGDGEDYTREAEAAEAEAAEAEAFDDQGEEEGGGGDGEVAADSLDQEEELVEGVGAGGEEEEEEEDYEEGQDGQEDGGALGDVDEGNRRRRR</sequence>
<dbReference type="Proteomes" id="UP000612055">
    <property type="component" value="Unassembled WGS sequence"/>
</dbReference>
<dbReference type="GO" id="GO:0005262">
    <property type="term" value="F:calcium channel activity"/>
    <property type="evidence" value="ECO:0007669"/>
    <property type="project" value="TreeGrafter"/>
</dbReference>
<evidence type="ECO:0000256" key="1">
    <source>
        <dbReference type="SAM" id="MobiDB-lite"/>
    </source>
</evidence>
<name>A0A835XX66_9CHLO</name>
<feature type="region of interest" description="Disordered" evidence="1">
    <location>
        <begin position="521"/>
        <end position="643"/>
    </location>
</feature>
<reference evidence="2" key="1">
    <citation type="journal article" date="2020" name="bioRxiv">
        <title>Comparative genomics of Chlamydomonas.</title>
        <authorList>
            <person name="Craig R.J."/>
            <person name="Hasan A.R."/>
            <person name="Ness R.W."/>
            <person name="Keightley P.D."/>
        </authorList>
    </citation>
    <scope>NUCLEOTIDE SEQUENCE</scope>
    <source>
        <strain evidence="2">CCAP 11/70</strain>
    </source>
</reference>
<proteinExistence type="predicted"/>
<feature type="compositionally biased region" description="Low complexity" evidence="1">
    <location>
        <begin position="411"/>
        <end position="420"/>
    </location>
</feature>
<dbReference type="OrthoDB" id="543916at2759"/>
<keyword evidence="3" id="KW-1185">Reference proteome</keyword>
<dbReference type="GO" id="GO:0006874">
    <property type="term" value="P:intracellular calcium ion homeostasis"/>
    <property type="evidence" value="ECO:0007669"/>
    <property type="project" value="TreeGrafter"/>
</dbReference>
<feature type="compositionally biased region" description="Acidic residues" evidence="1">
    <location>
        <begin position="609"/>
        <end position="626"/>
    </location>
</feature>
<feature type="compositionally biased region" description="Acidic residues" evidence="1">
    <location>
        <begin position="545"/>
        <end position="556"/>
    </location>
</feature>
<dbReference type="PANTHER" id="PTHR31323:SF1">
    <property type="entry name" value="MECHANOSENSITIVE ION CHANNEL PROTEIN"/>
    <property type="match status" value="1"/>
</dbReference>
<protein>
    <submittedName>
        <fullName evidence="2">Uncharacterized protein</fullName>
    </submittedName>
</protein>
<feature type="region of interest" description="Disordered" evidence="1">
    <location>
        <begin position="453"/>
        <end position="487"/>
    </location>
</feature>
<dbReference type="EMBL" id="JAEHOE010000049">
    <property type="protein sequence ID" value="KAG2491868.1"/>
    <property type="molecule type" value="Genomic_DNA"/>
</dbReference>
<organism evidence="2 3">
    <name type="scientific">Edaphochlamys debaryana</name>
    <dbReference type="NCBI Taxonomy" id="47281"/>
    <lineage>
        <taxon>Eukaryota</taxon>
        <taxon>Viridiplantae</taxon>
        <taxon>Chlorophyta</taxon>
        <taxon>core chlorophytes</taxon>
        <taxon>Chlorophyceae</taxon>
        <taxon>CS clade</taxon>
        <taxon>Chlamydomonadales</taxon>
        <taxon>Chlamydomonadales incertae sedis</taxon>
        <taxon>Edaphochlamys</taxon>
    </lineage>
</organism>